<feature type="non-terminal residue" evidence="1">
    <location>
        <position position="1"/>
    </location>
</feature>
<dbReference type="Proteomes" id="UP001219934">
    <property type="component" value="Unassembled WGS sequence"/>
</dbReference>
<gene>
    <name evidence="1" type="ORF">JOQ06_026003</name>
</gene>
<organism evidence="1 2">
    <name type="scientific">Pogonophryne albipinna</name>
    <dbReference type="NCBI Taxonomy" id="1090488"/>
    <lineage>
        <taxon>Eukaryota</taxon>
        <taxon>Metazoa</taxon>
        <taxon>Chordata</taxon>
        <taxon>Craniata</taxon>
        <taxon>Vertebrata</taxon>
        <taxon>Euteleostomi</taxon>
        <taxon>Actinopterygii</taxon>
        <taxon>Neopterygii</taxon>
        <taxon>Teleostei</taxon>
        <taxon>Neoteleostei</taxon>
        <taxon>Acanthomorphata</taxon>
        <taxon>Eupercaria</taxon>
        <taxon>Perciformes</taxon>
        <taxon>Notothenioidei</taxon>
        <taxon>Pogonophryne</taxon>
    </lineage>
</organism>
<protein>
    <submittedName>
        <fullName evidence="1">Uncharacterized protein</fullName>
    </submittedName>
</protein>
<proteinExistence type="predicted"/>
<keyword evidence="2" id="KW-1185">Reference proteome</keyword>
<dbReference type="AlphaFoldDB" id="A0AAD6AEN7"/>
<evidence type="ECO:0000313" key="2">
    <source>
        <dbReference type="Proteomes" id="UP001219934"/>
    </source>
</evidence>
<accession>A0AAD6AEN7</accession>
<name>A0AAD6AEN7_9TELE</name>
<reference evidence="1" key="1">
    <citation type="submission" date="2022-11" db="EMBL/GenBank/DDBJ databases">
        <title>Chromosome-level genome of Pogonophryne albipinna.</title>
        <authorList>
            <person name="Jo E."/>
        </authorList>
    </citation>
    <scope>NUCLEOTIDE SEQUENCE</scope>
    <source>
        <strain evidence="1">SGF0006</strain>
        <tissue evidence="1">Muscle</tissue>
    </source>
</reference>
<dbReference type="EMBL" id="JAPTMU010000035">
    <property type="protein sequence ID" value="KAJ4923327.1"/>
    <property type="molecule type" value="Genomic_DNA"/>
</dbReference>
<comment type="caution">
    <text evidence="1">The sequence shown here is derived from an EMBL/GenBank/DDBJ whole genome shotgun (WGS) entry which is preliminary data.</text>
</comment>
<feature type="non-terminal residue" evidence="1">
    <location>
        <position position="53"/>
    </location>
</feature>
<evidence type="ECO:0000313" key="1">
    <source>
        <dbReference type="EMBL" id="KAJ4923327.1"/>
    </source>
</evidence>
<sequence length="53" mass="5737">GDPGVYQSFAVSFINLENSTGCCSVTESPLTLYIEVTREIGRGQEEVDLKNLG</sequence>